<dbReference type="OrthoDB" id="541052at2759"/>
<organism evidence="6 7">
    <name type="scientific">Ophiobolus disseminans</name>
    <dbReference type="NCBI Taxonomy" id="1469910"/>
    <lineage>
        <taxon>Eukaryota</taxon>
        <taxon>Fungi</taxon>
        <taxon>Dikarya</taxon>
        <taxon>Ascomycota</taxon>
        <taxon>Pezizomycotina</taxon>
        <taxon>Dothideomycetes</taxon>
        <taxon>Pleosporomycetidae</taxon>
        <taxon>Pleosporales</taxon>
        <taxon>Pleosporineae</taxon>
        <taxon>Phaeosphaeriaceae</taxon>
        <taxon>Ophiobolus</taxon>
    </lineage>
</organism>
<dbReference type="AlphaFoldDB" id="A0A6A6ZU20"/>
<dbReference type="Pfam" id="PF05686">
    <property type="entry name" value="Glyco_transf_90"/>
    <property type="match status" value="1"/>
</dbReference>
<comment type="similarity">
    <text evidence="1">Belongs to the glycosyltransferase 90 family.</text>
</comment>
<dbReference type="GO" id="GO:0016740">
    <property type="term" value="F:transferase activity"/>
    <property type="evidence" value="ECO:0007669"/>
    <property type="project" value="UniProtKB-KW"/>
</dbReference>
<feature type="transmembrane region" description="Helical" evidence="4">
    <location>
        <begin position="50"/>
        <end position="68"/>
    </location>
</feature>
<evidence type="ECO:0000313" key="6">
    <source>
        <dbReference type="EMBL" id="KAF2824560.1"/>
    </source>
</evidence>
<feature type="transmembrane region" description="Helical" evidence="4">
    <location>
        <begin position="19"/>
        <end position="38"/>
    </location>
</feature>
<dbReference type="PANTHER" id="PTHR12203:SF35">
    <property type="entry name" value="PROTEIN O-GLUCOSYLTRANSFERASE 1"/>
    <property type="match status" value="1"/>
</dbReference>
<keyword evidence="4" id="KW-1133">Transmembrane helix</keyword>
<feature type="compositionally biased region" description="Polar residues" evidence="3">
    <location>
        <begin position="609"/>
        <end position="618"/>
    </location>
</feature>
<evidence type="ECO:0000256" key="3">
    <source>
        <dbReference type="SAM" id="MobiDB-lite"/>
    </source>
</evidence>
<gene>
    <name evidence="6" type="ORF">CC86DRAFT_354697</name>
</gene>
<dbReference type="SMART" id="SM00672">
    <property type="entry name" value="CAP10"/>
    <property type="match status" value="1"/>
</dbReference>
<feature type="transmembrane region" description="Helical" evidence="4">
    <location>
        <begin position="340"/>
        <end position="362"/>
    </location>
</feature>
<feature type="transmembrane region" description="Helical" evidence="4">
    <location>
        <begin position="235"/>
        <end position="254"/>
    </location>
</feature>
<feature type="transmembrane region" description="Helical" evidence="4">
    <location>
        <begin position="314"/>
        <end position="333"/>
    </location>
</feature>
<feature type="transmembrane region" description="Helical" evidence="4">
    <location>
        <begin position="195"/>
        <end position="215"/>
    </location>
</feature>
<reference evidence="6" key="1">
    <citation type="journal article" date="2020" name="Stud. Mycol.">
        <title>101 Dothideomycetes genomes: a test case for predicting lifestyles and emergence of pathogens.</title>
        <authorList>
            <person name="Haridas S."/>
            <person name="Albert R."/>
            <person name="Binder M."/>
            <person name="Bloem J."/>
            <person name="Labutti K."/>
            <person name="Salamov A."/>
            <person name="Andreopoulos B."/>
            <person name="Baker S."/>
            <person name="Barry K."/>
            <person name="Bills G."/>
            <person name="Bluhm B."/>
            <person name="Cannon C."/>
            <person name="Castanera R."/>
            <person name="Culley D."/>
            <person name="Daum C."/>
            <person name="Ezra D."/>
            <person name="Gonzalez J."/>
            <person name="Henrissat B."/>
            <person name="Kuo A."/>
            <person name="Liang C."/>
            <person name="Lipzen A."/>
            <person name="Lutzoni F."/>
            <person name="Magnuson J."/>
            <person name="Mondo S."/>
            <person name="Nolan M."/>
            <person name="Ohm R."/>
            <person name="Pangilinan J."/>
            <person name="Park H.-J."/>
            <person name="Ramirez L."/>
            <person name="Alfaro M."/>
            <person name="Sun H."/>
            <person name="Tritt A."/>
            <person name="Yoshinaga Y."/>
            <person name="Zwiers L.-H."/>
            <person name="Turgeon B."/>
            <person name="Goodwin S."/>
            <person name="Spatafora J."/>
            <person name="Crous P."/>
            <person name="Grigoriev I."/>
        </authorList>
    </citation>
    <scope>NUCLEOTIDE SEQUENCE</scope>
    <source>
        <strain evidence="6">CBS 113818</strain>
    </source>
</reference>
<feature type="transmembrane region" description="Helical" evidence="4">
    <location>
        <begin position="114"/>
        <end position="137"/>
    </location>
</feature>
<feature type="transmembrane region" description="Helical" evidence="4">
    <location>
        <begin position="415"/>
        <end position="432"/>
    </location>
</feature>
<sequence length="1007" mass="113787">MESPPSPILRYLKPPFRQFYPITGLLLSAGYLATATPIEYSFALDKALHTVAALLLLTGLAVVAIQAWDGRPAQPPTRYVAIPLHHGGHGRTTGEEAWTEAGAPVRRRAWSVKAVGLLLLVLLLAVCGRIGILYRVIKDVECTGPSAMAFLPLVLALYHSVRRPSQRQYPAWSADSRPRPIDRLLNFVFDASTRYIVPAALLSISSFLVVVKTSTLRSTYICPVANSAAATIPTLQFLAFLIDCLVVQAVYRLVDDAISPADDWTIHLQDGTSNLLLVGLTLIASSLVILVAGMVVYPTMPEHREWMLSFPSEYLLGLLRLSLMIPFMTLCFLKSARLYGVMSAVLIVAFASAYIGVLRALGTGVSYSFPPKSTVGLVLCLTLLTIALILYLVTDTNIETRIRTSVPVRLGRNQTVAFVVLLIAFSIGVVVYRHQPPTSDHPITKLIELAAIQHDTWESQAHRSKSLAEAAVHYRQRYKRDPPPNFDKWYSFAVARNSIVIDDFDNIEEDLAPFSSFNPDDLRLRTVTVLATNTDISGIRIRNGKAEAMSEVPEEHGWVMQGAVSMIQQFAEFLPDMDLAMNLHDECRVAIPHDHLQDALDNPQPYPTPDSSRPSQDFSADRAKRWPSLDSVRTDPQFFEDARPPTFQTYGSIACPPESRARKERHWQTRAFCSKCTEPHSMGAFVSNWTLSADPCHQPDIANLHGMHLSPSTMMGTHDVVPIFSQSRAPGYIDIRYPSPWNYLEKTKYQFNEKYPDPRFENKEDVLFWRGTTTEGVTTQGTWKGMLRQRLVHLLNNQTSRHPIMLPLGDHTDNLEYVLKRTSDIKKYLATKTDARFVDKIAGCAGQDCRDQIKEFWVADDVDIRSHWQYRYLFDADGPGFSPRFIPFLQSNSVVFKAALFREWYEGRLTAWKHFVPVDLRLHDLFSSLAYFGGYGVDDRNKRMMQGKVKAAEKIARDGKVWTEKVLRREDMEVYMFRLLLEWGRLTDDKRTEVGFRVGRREERSEL</sequence>
<evidence type="ECO:0000259" key="5">
    <source>
        <dbReference type="SMART" id="SM00672"/>
    </source>
</evidence>
<evidence type="ECO:0000256" key="2">
    <source>
        <dbReference type="ARBA" id="ARBA00022679"/>
    </source>
</evidence>
<evidence type="ECO:0000256" key="1">
    <source>
        <dbReference type="ARBA" id="ARBA00010118"/>
    </source>
</evidence>
<proteinExistence type="inferred from homology"/>
<feature type="domain" description="Glycosyl transferase CAP10" evidence="5">
    <location>
        <begin position="691"/>
        <end position="990"/>
    </location>
</feature>
<dbReference type="EMBL" id="MU006230">
    <property type="protein sequence ID" value="KAF2824560.1"/>
    <property type="molecule type" value="Genomic_DNA"/>
</dbReference>
<dbReference type="Proteomes" id="UP000799424">
    <property type="component" value="Unassembled WGS sequence"/>
</dbReference>
<dbReference type="PANTHER" id="PTHR12203">
    <property type="entry name" value="KDEL LYS-ASP-GLU-LEU CONTAINING - RELATED"/>
    <property type="match status" value="1"/>
</dbReference>
<keyword evidence="2" id="KW-0808">Transferase</keyword>
<name>A0A6A6ZU20_9PLEO</name>
<dbReference type="InterPro" id="IPR006598">
    <property type="entry name" value="CAP10"/>
</dbReference>
<keyword evidence="4" id="KW-0812">Transmembrane</keyword>
<feature type="transmembrane region" description="Helical" evidence="4">
    <location>
        <begin position="374"/>
        <end position="394"/>
    </location>
</feature>
<dbReference type="InterPro" id="IPR051091">
    <property type="entry name" value="O-Glucosyltr/Glycosyltrsf_90"/>
</dbReference>
<feature type="transmembrane region" description="Helical" evidence="4">
    <location>
        <begin position="275"/>
        <end position="294"/>
    </location>
</feature>
<protein>
    <recommendedName>
        <fullName evidence="5">Glycosyl transferase CAP10 domain-containing protein</fullName>
    </recommendedName>
</protein>
<evidence type="ECO:0000313" key="7">
    <source>
        <dbReference type="Proteomes" id="UP000799424"/>
    </source>
</evidence>
<keyword evidence="7" id="KW-1185">Reference proteome</keyword>
<feature type="region of interest" description="Disordered" evidence="3">
    <location>
        <begin position="597"/>
        <end position="643"/>
    </location>
</feature>
<keyword evidence="4" id="KW-0472">Membrane</keyword>
<evidence type="ECO:0000256" key="4">
    <source>
        <dbReference type="SAM" id="Phobius"/>
    </source>
</evidence>
<accession>A0A6A6ZU20</accession>